<evidence type="ECO:0000256" key="1">
    <source>
        <dbReference type="SAM" id="MobiDB-lite"/>
    </source>
</evidence>
<keyword evidence="3" id="KW-1185">Reference proteome</keyword>
<dbReference type="EMBL" id="JAINUF010000002">
    <property type="protein sequence ID" value="KAJ8373444.1"/>
    <property type="molecule type" value="Genomic_DNA"/>
</dbReference>
<evidence type="ECO:0000313" key="2">
    <source>
        <dbReference type="EMBL" id="KAJ8373444.1"/>
    </source>
</evidence>
<evidence type="ECO:0000313" key="3">
    <source>
        <dbReference type="Proteomes" id="UP001152622"/>
    </source>
</evidence>
<proteinExistence type="predicted"/>
<reference evidence="2" key="1">
    <citation type="journal article" date="2023" name="Science">
        <title>Genome structures resolve the early diversification of teleost fishes.</title>
        <authorList>
            <person name="Parey E."/>
            <person name="Louis A."/>
            <person name="Montfort J."/>
            <person name="Bouchez O."/>
            <person name="Roques C."/>
            <person name="Iampietro C."/>
            <person name="Lluch J."/>
            <person name="Castinel A."/>
            <person name="Donnadieu C."/>
            <person name="Desvignes T."/>
            <person name="Floi Bucao C."/>
            <person name="Jouanno E."/>
            <person name="Wen M."/>
            <person name="Mejri S."/>
            <person name="Dirks R."/>
            <person name="Jansen H."/>
            <person name="Henkel C."/>
            <person name="Chen W.J."/>
            <person name="Zahm M."/>
            <person name="Cabau C."/>
            <person name="Klopp C."/>
            <person name="Thompson A.W."/>
            <person name="Robinson-Rechavi M."/>
            <person name="Braasch I."/>
            <person name="Lecointre G."/>
            <person name="Bobe J."/>
            <person name="Postlethwait J.H."/>
            <person name="Berthelot C."/>
            <person name="Roest Crollius H."/>
            <person name="Guiguen Y."/>
        </authorList>
    </citation>
    <scope>NUCLEOTIDE SEQUENCE</scope>
    <source>
        <strain evidence="2">WJC10195</strain>
    </source>
</reference>
<protein>
    <submittedName>
        <fullName evidence="2">Uncharacterized protein</fullName>
    </submittedName>
</protein>
<dbReference type="Proteomes" id="UP001152622">
    <property type="component" value="Chromosome 2"/>
</dbReference>
<comment type="caution">
    <text evidence="2">The sequence shown here is derived from an EMBL/GenBank/DDBJ whole genome shotgun (WGS) entry which is preliminary data.</text>
</comment>
<accession>A0A9Q1G117</accession>
<feature type="compositionally biased region" description="Basic and acidic residues" evidence="1">
    <location>
        <begin position="1"/>
        <end position="12"/>
    </location>
</feature>
<name>A0A9Q1G117_SYNKA</name>
<gene>
    <name evidence="2" type="ORF">SKAU_G00040240</name>
</gene>
<dbReference type="AlphaFoldDB" id="A0A9Q1G117"/>
<sequence>MDSCRAEMRLEDTGQGQSPSRPLLPAWLDSNGNRYRGNFRAELNSLHAIERRLAARRRPWLEETEIEGP</sequence>
<feature type="region of interest" description="Disordered" evidence="1">
    <location>
        <begin position="1"/>
        <end position="24"/>
    </location>
</feature>
<organism evidence="2 3">
    <name type="scientific">Synaphobranchus kaupii</name>
    <name type="common">Kaup's arrowtooth eel</name>
    <dbReference type="NCBI Taxonomy" id="118154"/>
    <lineage>
        <taxon>Eukaryota</taxon>
        <taxon>Metazoa</taxon>
        <taxon>Chordata</taxon>
        <taxon>Craniata</taxon>
        <taxon>Vertebrata</taxon>
        <taxon>Euteleostomi</taxon>
        <taxon>Actinopterygii</taxon>
        <taxon>Neopterygii</taxon>
        <taxon>Teleostei</taxon>
        <taxon>Anguilliformes</taxon>
        <taxon>Synaphobranchidae</taxon>
        <taxon>Synaphobranchus</taxon>
    </lineage>
</organism>